<keyword evidence="7 10" id="KW-0630">Potassium</keyword>
<dbReference type="SUPFAM" id="SSF64153">
    <property type="entry name" value="YjeF N-terminal domain-like"/>
    <property type="match status" value="1"/>
</dbReference>
<evidence type="ECO:0000259" key="11">
    <source>
        <dbReference type="PROSITE" id="PS51385"/>
    </source>
</evidence>
<dbReference type="NCBIfam" id="TIGR00197">
    <property type="entry name" value="yjeF_nterm"/>
    <property type="match status" value="1"/>
</dbReference>
<evidence type="ECO:0000256" key="1">
    <source>
        <dbReference type="ARBA" id="ARBA00000013"/>
    </source>
</evidence>
<dbReference type="HAMAP" id="MF_01966">
    <property type="entry name" value="NADHX_epimerase"/>
    <property type="match status" value="1"/>
</dbReference>
<feature type="binding site" evidence="10">
    <location>
        <position position="165"/>
    </location>
    <ligand>
        <name>K(+)</name>
        <dbReference type="ChEBI" id="CHEBI:29103"/>
    </ligand>
</feature>
<dbReference type="Pfam" id="PF03853">
    <property type="entry name" value="YjeF_N"/>
    <property type="match status" value="1"/>
</dbReference>
<keyword evidence="5 10" id="KW-0547">Nucleotide-binding</keyword>
<evidence type="ECO:0000256" key="3">
    <source>
        <dbReference type="ARBA" id="ARBA00012228"/>
    </source>
</evidence>
<evidence type="ECO:0000256" key="7">
    <source>
        <dbReference type="ARBA" id="ARBA00022958"/>
    </source>
</evidence>
<dbReference type="PROSITE" id="PS51385">
    <property type="entry name" value="YJEF_N"/>
    <property type="match status" value="1"/>
</dbReference>
<evidence type="ECO:0000256" key="2">
    <source>
        <dbReference type="ARBA" id="ARBA00000909"/>
    </source>
</evidence>
<dbReference type="GO" id="GO:0005739">
    <property type="term" value="C:mitochondrion"/>
    <property type="evidence" value="ECO:0007669"/>
    <property type="project" value="TreeGrafter"/>
</dbReference>
<dbReference type="OMA" id="RHLFHYG"/>
<comment type="similarity">
    <text evidence="10">Belongs to the NnrE/AIBP family.</text>
</comment>
<keyword evidence="13" id="KW-1185">Reference proteome</keyword>
<name>A0A9Q0LUY7_ANAIG</name>
<comment type="caution">
    <text evidence="10">Lacks conserved residue(s) required for the propagation of feature annotation.</text>
</comment>
<evidence type="ECO:0000256" key="6">
    <source>
        <dbReference type="ARBA" id="ARBA00022857"/>
    </source>
</evidence>
<evidence type="ECO:0000256" key="10">
    <source>
        <dbReference type="HAMAP-Rule" id="MF_03159"/>
    </source>
</evidence>
<evidence type="ECO:0000313" key="12">
    <source>
        <dbReference type="EMBL" id="KAJ5077918.1"/>
    </source>
</evidence>
<feature type="binding site" evidence="10">
    <location>
        <position position="162"/>
    </location>
    <ligand>
        <name>(6S)-NADPHX</name>
        <dbReference type="ChEBI" id="CHEBI:64076"/>
    </ligand>
</feature>
<dbReference type="GO" id="GO:0000166">
    <property type="term" value="F:nucleotide binding"/>
    <property type="evidence" value="ECO:0007669"/>
    <property type="project" value="UniProtKB-KW"/>
</dbReference>
<comment type="cofactor">
    <cofactor evidence="10">
        <name>K(+)</name>
        <dbReference type="ChEBI" id="CHEBI:29103"/>
    </cofactor>
    <text evidence="10">Binds 1 potassium ion per subunit.</text>
</comment>
<sequence length="233" mass="25998">MSFLTQKVAQEIDDLLMNKMGYSVYSLMELAGLSCANAVYRILSEKKIEKGRVLVVSGPGNCGGDGLVAARHLHHFGCLVEVVYPKRPNKELFQNLIKQITGLEISLLDTMPEVGKVDSDYDYILDGIFGFSFNSKEGKIRSPFDKILDTLSKTSTPVASIDIPSGWDVEEGDILKTNLQPETLISLTAPKLCAKNFKGKYHFLGGRFLPESLCKKYEINLPKYKDTEQIIRL</sequence>
<evidence type="ECO:0000256" key="8">
    <source>
        <dbReference type="ARBA" id="ARBA00023027"/>
    </source>
</evidence>
<comment type="caution">
    <text evidence="12">The sequence shown here is derived from an EMBL/GenBank/DDBJ whole genome shotgun (WGS) entry which is preliminary data.</text>
</comment>
<dbReference type="GO" id="GO:0052856">
    <property type="term" value="F:NAD(P)HX epimerase activity"/>
    <property type="evidence" value="ECO:0007669"/>
    <property type="project" value="UniProtKB-UniRule"/>
</dbReference>
<proteinExistence type="inferred from homology"/>
<accession>A0A9Q0LUY7</accession>
<protein>
    <recommendedName>
        <fullName evidence="3 10">NAD(P)H-hydrate epimerase</fullName>
        <ecNumber evidence="3 10">5.1.99.6</ecNumber>
    </recommendedName>
    <alternativeName>
        <fullName evidence="10">NAD(P)HX epimerase</fullName>
    </alternativeName>
</protein>
<reference evidence="12" key="1">
    <citation type="submission" date="2022-10" db="EMBL/GenBank/DDBJ databases">
        <title>Novel sulphate-reducing endosymbionts in the free-living metamonad Anaeramoeba.</title>
        <authorList>
            <person name="Jerlstrom-Hultqvist J."/>
            <person name="Cepicka I."/>
            <person name="Gallot-Lavallee L."/>
            <person name="Salas-Leiva D."/>
            <person name="Curtis B.A."/>
            <person name="Zahonova K."/>
            <person name="Pipaliya S."/>
            <person name="Dacks J."/>
            <person name="Roger A.J."/>
        </authorList>
    </citation>
    <scope>NUCLEOTIDE SEQUENCE</scope>
    <source>
        <strain evidence="12">BMAN</strain>
    </source>
</reference>
<dbReference type="AlphaFoldDB" id="A0A9Q0LUY7"/>
<feature type="binding site" evidence="10">
    <location>
        <position position="126"/>
    </location>
    <ligand>
        <name>K(+)</name>
        <dbReference type="ChEBI" id="CHEBI:29103"/>
    </ligand>
</feature>
<feature type="domain" description="YjeF N-terminal" evidence="11">
    <location>
        <begin position="9"/>
        <end position="221"/>
    </location>
</feature>
<evidence type="ECO:0000256" key="9">
    <source>
        <dbReference type="ARBA" id="ARBA00023235"/>
    </source>
</evidence>
<dbReference type="Gene3D" id="3.40.50.10260">
    <property type="entry name" value="YjeF N-terminal domain"/>
    <property type="match status" value="1"/>
</dbReference>
<dbReference type="InterPro" id="IPR004443">
    <property type="entry name" value="YjeF_N_dom"/>
</dbReference>
<evidence type="ECO:0000256" key="4">
    <source>
        <dbReference type="ARBA" id="ARBA00022723"/>
    </source>
</evidence>
<organism evidence="12 13">
    <name type="scientific">Anaeramoeba ignava</name>
    <name type="common">Anaerobic marine amoeba</name>
    <dbReference type="NCBI Taxonomy" id="1746090"/>
    <lineage>
        <taxon>Eukaryota</taxon>
        <taxon>Metamonada</taxon>
        <taxon>Anaeramoebidae</taxon>
        <taxon>Anaeramoeba</taxon>
    </lineage>
</organism>
<dbReference type="PANTHER" id="PTHR13232">
    <property type="entry name" value="NAD(P)H-HYDRATE EPIMERASE"/>
    <property type="match status" value="1"/>
</dbReference>
<dbReference type="InterPro" id="IPR032976">
    <property type="entry name" value="YJEFN_prot_NAXE-like"/>
</dbReference>
<dbReference type="EMBL" id="JAPDFW010000056">
    <property type="protein sequence ID" value="KAJ5077918.1"/>
    <property type="molecule type" value="Genomic_DNA"/>
</dbReference>
<keyword evidence="6" id="KW-0521">NADP</keyword>
<comment type="function">
    <text evidence="10">Catalyzes the epimerization of the S- and R-forms of NAD(P)HX, a damaged form of NAD(P)H that is a result of enzymatic or heat-dependent hydration. This is a prerequisite for the S-specific NAD(P)H-hydrate dehydratase to allow the repair of both epimers of NAD(P)HX.</text>
</comment>
<comment type="catalytic activity">
    <reaction evidence="2 10">
        <text>(6R)-NADPHX = (6S)-NADPHX</text>
        <dbReference type="Rhea" id="RHEA:32227"/>
        <dbReference type="ChEBI" id="CHEBI:64076"/>
        <dbReference type="ChEBI" id="CHEBI:64077"/>
        <dbReference type="EC" id="5.1.99.6"/>
    </reaction>
</comment>
<gene>
    <name evidence="12" type="ORF">M0811_05608</name>
</gene>
<keyword evidence="9 10" id="KW-0413">Isomerase</keyword>
<dbReference type="InterPro" id="IPR036652">
    <property type="entry name" value="YjeF_N_dom_sf"/>
</dbReference>
<dbReference type="PANTHER" id="PTHR13232:SF10">
    <property type="entry name" value="NAD(P)H-HYDRATE EPIMERASE"/>
    <property type="match status" value="1"/>
</dbReference>
<dbReference type="OrthoDB" id="10064708at2759"/>
<evidence type="ECO:0000256" key="5">
    <source>
        <dbReference type="ARBA" id="ARBA00022741"/>
    </source>
</evidence>
<dbReference type="GO" id="GO:0046872">
    <property type="term" value="F:metal ion binding"/>
    <property type="evidence" value="ECO:0007669"/>
    <property type="project" value="UniProtKB-KW"/>
</dbReference>
<keyword evidence="8 10" id="KW-0520">NAD</keyword>
<keyword evidence="4 10" id="KW-0479">Metal-binding</keyword>
<dbReference type="EC" id="5.1.99.6" evidence="3 10"/>
<comment type="catalytic activity">
    <reaction evidence="1 10">
        <text>(6R)-NADHX = (6S)-NADHX</text>
        <dbReference type="Rhea" id="RHEA:32215"/>
        <dbReference type="ChEBI" id="CHEBI:64074"/>
        <dbReference type="ChEBI" id="CHEBI:64075"/>
        <dbReference type="EC" id="5.1.99.6"/>
    </reaction>
</comment>
<evidence type="ECO:0000313" key="13">
    <source>
        <dbReference type="Proteomes" id="UP001149090"/>
    </source>
</evidence>
<dbReference type="Proteomes" id="UP001149090">
    <property type="component" value="Unassembled WGS sequence"/>
</dbReference>